<dbReference type="Pfam" id="PF01955">
    <property type="entry name" value="CbiZ"/>
    <property type="match status" value="1"/>
</dbReference>
<accession>A0A1Y0ILV2</accession>
<proteinExistence type="predicted"/>
<evidence type="ECO:0000256" key="1">
    <source>
        <dbReference type="SAM" id="MobiDB-lite"/>
    </source>
</evidence>
<sequence>MRRRGDRRSGAPRAELPKARRPSPPASRHRSRLPHPEHLERGETKLSDIRHTVTGGALIVTADRPFHTVSSSLFGGGCQQKKYLVNAQVPHGYSSADPWRDLEQRVHDLGLPIDETAGMMTAADVDQVVEGVAFGDQYCLHTYVTAGVGNAARAGVRRKTYPGYIAGTINIIVAIDGRLTEAALINAVITITEAKTAALQDSGIVIRDGSGRTATGTTTDAVIVAATQSPQYQGIHQYAGLATELGGSIADSVYHSLSQCLASAKGGQRQ</sequence>
<organism evidence="2 3">
    <name type="scientific">Tumebacillus avium</name>
    <dbReference type="NCBI Taxonomy" id="1903704"/>
    <lineage>
        <taxon>Bacteria</taxon>
        <taxon>Bacillati</taxon>
        <taxon>Bacillota</taxon>
        <taxon>Bacilli</taxon>
        <taxon>Bacillales</taxon>
        <taxon>Alicyclobacillaceae</taxon>
        <taxon>Tumebacillus</taxon>
    </lineage>
</organism>
<gene>
    <name evidence="2" type="ORF">CBW65_11160</name>
</gene>
<dbReference type="EMBL" id="CP021434">
    <property type="protein sequence ID" value="ARU61502.1"/>
    <property type="molecule type" value="Genomic_DNA"/>
</dbReference>
<name>A0A1Y0ILV2_9BACL</name>
<reference evidence="3" key="1">
    <citation type="submission" date="2017-05" db="EMBL/GenBank/DDBJ databases">
        <authorList>
            <person name="Sung H."/>
        </authorList>
    </citation>
    <scope>NUCLEOTIDE SEQUENCE [LARGE SCALE GENOMIC DNA]</scope>
    <source>
        <strain evidence="3">AR23208</strain>
    </source>
</reference>
<keyword evidence="3" id="KW-1185">Reference proteome</keyword>
<dbReference type="PANTHER" id="PTHR35336:SF5">
    <property type="entry name" value="ADENOSYLCOBINAMIDE AMIDOHYDROLASE"/>
    <property type="match status" value="1"/>
</dbReference>
<feature type="compositionally biased region" description="Basic and acidic residues" evidence="1">
    <location>
        <begin position="34"/>
        <end position="43"/>
    </location>
</feature>
<dbReference type="KEGG" id="tum:CBW65_11160"/>
<evidence type="ECO:0000313" key="2">
    <source>
        <dbReference type="EMBL" id="ARU61502.1"/>
    </source>
</evidence>
<dbReference type="PANTHER" id="PTHR35336">
    <property type="entry name" value="ADENOSYLCOBINAMIDE AMIDOHYDROLASE"/>
    <property type="match status" value="1"/>
</dbReference>
<dbReference type="InterPro" id="IPR052209">
    <property type="entry name" value="CbiZ"/>
</dbReference>
<evidence type="ECO:0008006" key="4">
    <source>
        <dbReference type="Google" id="ProtNLM"/>
    </source>
</evidence>
<dbReference type="InterPro" id="IPR002808">
    <property type="entry name" value="AdoCbi_amidolase"/>
</dbReference>
<dbReference type="AlphaFoldDB" id="A0A1Y0ILV2"/>
<dbReference type="Proteomes" id="UP000195437">
    <property type="component" value="Chromosome"/>
</dbReference>
<protein>
    <recommendedName>
        <fullName evidence="4">Adenosylcobinamide amidohydrolase</fullName>
    </recommendedName>
</protein>
<evidence type="ECO:0000313" key="3">
    <source>
        <dbReference type="Proteomes" id="UP000195437"/>
    </source>
</evidence>
<feature type="region of interest" description="Disordered" evidence="1">
    <location>
        <begin position="1"/>
        <end position="43"/>
    </location>
</feature>